<reference evidence="5" key="2">
    <citation type="journal article" date="2021" name="PeerJ">
        <title>Extensive microbial diversity within the chicken gut microbiome revealed by metagenomics and culture.</title>
        <authorList>
            <person name="Gilroy R."/>
            <person name="Ravi A."/>
            <person name="Getino M."/>
            <person name="Pursley I."/>
            <person name="Horton D.L."/>
            <person name="Alikhan N.F."/>
            <person name="Baker D."/>
            <person name="Gharbi K."/>
            <person name="Hall N."/>
            <person name="Watson M."/>
            <person name="Adriaenssens E.M."/>
            <person name="Foster-Nyarko E."/>
            <person name="Jarju S."/>
            <person name="Secka A."/>
            <person name="Antonio M."/>
            <person name="Oren A."/>
            <person name="Chaudhuri R.R."/>
            <person name="La Ragione R."/>
            <person name="Hildebrand F."/>
            <person name="Pallen M.J."/>
        </authorList>
    </citation>
    <scope>NUCLEOTIDE SEQUENCE</scope>
    <source>
        <strain evidence="5">D5-748</strain>
    </source>
</reference>
<dbReference type="PANTHER" id="PTHR43899">
    <property type="entry name" value="RH59310P"/>
    <property type="match status" value="1"/>
</dbReference>
<dbReference type="EMBL" id="JADIMO010000047">
    <property type="protein sequence ID" value="MBO8444883.1"/>
    <property type="molecule type" value="Genomic_DNA"/>
</dbReference>
<organism evidence="5 6">
    <name type="scientific">Candidatus Cryptobacteroides merdavium</name>
    <dbReference type="NCBI Taxonomy" id="2840769"/>
    <lineage>
        <taxon>Bacteria</taxon>
        <taxon>Pseudomonadati</taxon>
        <taxon>Bacteroidota</taxon>
        <taxon>Bacteroidia</taxon>
        <taxon>Bacteroidales</taxon>
        <taxon>Candidatus Cryptobacteroides</taxon>
    </lineage>
</organism>
<dbReference type="PANTHER" id="PTHR43899:SF13">
    <property type="entry name" value="RH59310P"/>
    <property type="match status" value="1"/>
</dbReference>
<dbReference type="CDD" id="cd05233">
    <property type="entry name" value="SDR_c"/>
    <property type="match status" value="1"/>
</dbReference>
<sequence>MMKIEEKSFRRYAAFALVTGAASGMGRAYALHLARMGYSLVIVDINESGLSETASIVSGEVAAFSDWRKEYASAFRVMACVQDLSLPDAASSVARKADAEGCEVEVLVNNAGMFFFREISEVPRKYLSRMMMLHMHTPLMLCREFVPKMRARGCGYVLNISSLAAWMAWPGVGMYGNTKRFIKGFSRSLRIECRGTGVSVTTAYFGAVDTDLFGLTPFYRRIARRIGVMVSVDKAVESAMKATFRRRRSTMPGLVNHIARPILVMLPDVFLHFIYEKLRFVWTKFEK</sequence>
<comment type="subcellular location">
    <subcellularLocation>
        <location evidence="1">Endoplasmic reticulum</location>
    </subcellularLocation>
</comment>
<comment type="similarity">
    <text evidence="2 4">Belongs to the short-chain dehydrogenases/reductases (SDR) family.</text>
</comment>
<dbReference type="InterPro" id="IPR020904">
    <property type="entry name" value="Sc_DH/Rdtase_CS"/>
</dbReference>
<accession>A0A9D9ECE1</accession>
<reference evidence="5" key="1">
    <citation type="submission" date="2020-10" db="EMBL/GenBank/DDBJ databases">
        <authorList>
            <person name="Gilroy R."/>
        </authorList>
    </citation>
    <scope>NUCLEOTIDE SEQUENCE</scope>
    <source>
        <strain evidence="5">D5-748</strain>
    </source>
</reference>
<dbReference type="InterPro" id="IPR051019">
    <property type="entry name" value="VLCFA-Steroid_DH"/>
</dbReference>
<evidence type="ECO:0000256" key="1">
    <source>
        <dbReference type="ARBA" id="ARBA00004240"/>
    </source>
</evidence>
<evidence type="ECO:0000256" key="2">
    <source>
        <dbReference type="ARBA" id="ARBA00006484"/>
    </source>
</evidence>
<dbReference type="AlphaFoldDB" id="A0A9D9ECE1"/>
<dbReference type="Gene3D" id="3.40.50.720">
    <property type="entry name" value="NAD(P)-binding Rossmann-like Domain"/>
    <property type="match status" value="1"/>
</dbReference>
<dbReference type="SUPFAM" id="SSF51735">
    <property type="entry name" value="NAD(P)-binding Rossmann-fold domains"/>
    <property type="match status" value="1"/>
</dbReference>
<dbReference type="Proteomes" id="UP000823619">
    <property type="component" value="Unassembled WGS sequence"/>
</dbReference>
<name>A0A9D9ECE1_9BACT</name>
<evidence type="ECO:0000256" key="4">
    <source>
        <dbReference type="RuleBase" id="RU000363"/>
    </source>
</evidence>
<dbReference type="GO" id="GO:0016491">
    <property type="term" value="F:oxidoreductase activity"/>
    <property type="evidence" value="ECO:0007669"/>
    <property type="project" value="UniProtKB-KW"/>
</dbReference>
<dbReference type="PRINTS" id="PR00080">
    <property type="entry name" value="SDRFAMILY"/>
</dbReference>
<gene>
    <name evidence="5" type="ORF">IAC23_04195</name>
</gene>
<proteinExistence type="inferred from homology"/>
<comment type="caution">
    <text evidence="5">The sequence shown here is derived from an EMBL/GenBank/DDBJ whole genome shotgun (WGS) entry which is preliminary data.</text>
</comment>
<dbReference type="PRINTS" id="PR00081">
    <property type="entry name" value="GDHRDH"/>
</dbReference>
<evidence type="ECO:0000256" key="3">
    <source>
        <dbReference type="ARBA" id="ARBA00023002"/>
    </source>
</evidence>
<dbReference type="InterPro" id="IPR002347">
    <property type="entry name" value="SDR_fam"/>
</dbReference>
<keyword evidence="3" id="KW-0560">Oxidoreductase</keyword>
<dbReference type="PROSITE" id="PS00061">
    <property type="entry name" value="ADH_SHORT"/>
    <property type="match status" value="1"/>
</dbReference>
<evidence type="ECO:0000313" key="5">
    <source>
        <dbReference type="EMBL" id="MBO8444883.1"/>
    </source>
</evidence>
<dbReference type="Pfam" id="PF00106">
    <property type="entry name" value="adh_short"/>
    <property type="match status" value="1"/>
</dbReference>
<protein>
    <submittedName>
        <fullName evidence="5">SDR family oxidoreductase</fullName>
    </submittedName>
</protein>
<dbReference type="InterPro" id="IPR036291">
    <property type="entry name" value="NAD(P)-bd_dom_sf"/>
</dbReference>
<evidence type="ECO:0000313" key="6">
    <source>
        <dbReference type="Proteomes" id="UP000823619"/>
    </source>
</evidence>